<evidence type="ECO:0000313" key="1">
    <source>
        <dbReference type="EMBL" id="KAJ2979342.1"/>
    </source>
</evidence>
<proteinExistence type="predicted"/>
<protein>
    <submittedName>
        <fullName evidence="1">Uncharacterized protein</fullName>
    </submittedName>
</protein>
<dbReference type="Proteomes" id="UP001143910">
    <property type="component" value="Unassembled WGS sequence"/>
</dbReference>
<name>A0ACC1NJ43_9HYPO</name>
<organism evidence="1 2">
    <name type="scientific">Zarea fungicola</name>
    <dbReference type="NCBI Taxonomy" id="93591"/>
    <lineage>
        <taxon>Eukaryota</taxon>
        <taxon>Fungi</taxon>
        <taxon>Dikarya</taxon>
        <taxon>Ascomycota</taxon>
        <taxon>Pezizomycotina</taxon>
        <taxon>Sordariomycetes</taxon>
        <taxon>Hypocreomycetidae</taxon>
        <taxon>Hypocreales</taxon>
        <taxon>Cordycipitaceae</taxon>
        <taxon>Zarea</taxon>
    </lineage>
</organism>
<reference evidence="1" key="1">
    <citation type="submission" date="2022-08" db="EMBL/GenBank/DDBJ databases">
        <title>Genome Sequence of Lecanicillium fungicola.</title>
        <authorList>
            <person name="Buettner E."/>
        </authorList>
    </citation>
    <scope>NUCLEOTIDE SEQUENCE</scope>
    <source>
        <strain evidence="1">Babe33</strain>
    </source>
</reference>
<comment type="caution">
    <text evidence="1">The sequence shown here is derived from an EMBL/GenBank/DDBJ whole genome shotgun (WGS) entry which is preliminary data.</text>
</comment>
<gene>
    <name evidence="1" type="ORF">NQ176_g3319</name>
</gene>
<evidence type="ECO:0000313" key="2">
    <source>
        <dbReference type="Proteomes" id="UP001143910"/>
    </source>
</evidence>
<keyword evidence="2" id="KW-1185">Reference proteome</keyword>
<accession>A0ACC1NJ43</accession>
<dbReference type="EMBL" id="JANJQO010000292">
    <property type="protein sequence ID" value="KAJ2979342.1"/>
    <property type="molecule type" value="Genomic_DNA"/>
</dbReference>
<sequence>MAGKFLLSLSCVFSLAAAEERFYYDSGCSGNYYSFDITKYSTCFSLPNGYASSFWTSSNLGRVQQYVAYSQSSGSDCGYAACSFNPVGGNHCCSSSKKNIKGAATYAVGTKRDDAADVEVQPSELGPKQCVDISRSMTAHILLADGSYYSLGQGVANITVDSLQRQLEAAGKATLGDLEISKLRADGFVV</sequence>